<dbReference type="PANTHER" id="PTHR18887">
    <property type="entry name" value="GOLGI-ASSOCIATED PROTEIN GCP360-RELATED"/>
    <property type="match status" value="1"/>
</dbReference>
<dbReference type="FunFam" id="2.30.30.40:FF:000398">
    <property type="entry name" value="Hematopoietic cell-specific Lyn substrate 1"/>
    <property type="match status" value="1"/>
</dbReference>
<dbReference type="Proteomes" id="UP000824219">
    <property type="component" value="Linkage Group LG19"/>
</dbReference>
<feature type="compositionally biased region" description="Acidic residues" evidence="4">
    <location>
        <begin position="3359"/>
        <end position="3369"/>
    </location>
</feature>
<feature type="coiled-coil region" evidence="3">
    <location>
        <begin position="1291"/>
        <end position="1377"/>
    </location>
</feature>
<dbReference type="PROSITE" id="PS50002">
    <property type="entry name" value="SH3"/>
    <property type="match status" value="1"/>
</dbReference>
<feature type="region of interest" description="Disordered" evidence="4">
    <location>
        <begin position="119"/>
        <end position="139"/>
    </location>
</feature>
<sequence length="3508" mass="399292">MFSRLTQGVTSVLQELSGEEHQGDDADPQDGLVPRLLPGPDASSDVPGPSEEILERLAQTEQLVVQLKELIREKDGQLASAEKRLKEEKEQGDAKFTKLKLQAKAKMAALNKQISELRGQEELNSSQSSETSFTLPSGLEEELQKLKEKLSQEESSNQSLRDQLRVSEQRIKEEEEEHAEQVRVLQAVVKDKDLRFQEQIQKHEDELIQLKTQTSNDGELQQALRDSQRRIEELEESLRSRSEVLEMLQQELNSADQQKQILTAQFRQMEQELEEAHKLREQEKQQLTMQAEEQLHALRSNLEALEREKEQTIMALEAELSQRTSELDQVKASLDESVSKGKEEDEELTTLRANLEASERQREEVTKKLEVEVERRVAELHQLQEKLDAVEREREEASQSEGEELARLQAELASLRERLDAGKEEQEAGVQAKHALQKLWKGLHSLSSEGSEVEMTIPEDPTQVLPVLEASLDNLRAEHQERDVRMSQISVTIETLQGQLDRSTAEAEEAVARIQQLEQQLAKCQVSDEPQGDQVTDLSVRDLDKAEVTDGTSSEKVLVLEQQLVEQEKELADLREQLAFTEMQRISQEGNSENIPSVPGGSEVLPGVEDVSEEDTTLIAVDTETSALSTSVVSSSADNESGPEMTGPQSGSPVELKGASSDEMVTSTDSEVAHSSWTLLEAINQDACQEWPQQIQDLNALHLSTQSWEETSKEQVTSTCSMVKVESSSMVIQETVQIQISQQHANLLNADSSPSQAFAQILADELQKKYSELLIELQQMKDSAAESQEKVHVLEEELKSLTVVKDEAEARALRYERDLMEAQAEIHRGAEQKTSEIDMQAKDLEEQLESLQKEANSKDQKIHSLQADLDEIQQKLVEKEGQARMLGAQLEDRELVSSELEEKVINMETRIQQISEEAESAKATLLWKSSELDDLRQCLSQKEQEMMELSNSMTAKLLQAGEEKFAISSEVKMLKEQMMELEKTWDDQQKVKADKTADASENLVALQKENEKLTAQIASMKTDGEQVKRKLQAALVQRKELMKKIAGFEKEAEGFKEKVNLEGDVTSEEREQELQRLEAQLQETREALNSKEEALNVLEQKTKCQGQALAEAHSEIQRLIEEAKALSEHEQEVRQVQEDNTSLQSQVTNMESDLDALQKKLQEALDSRKDTLRKAKEKDRHHREQLRQLKEEYNELLERFEAKDDEKAKLIERVKELEESLVESRELVDKEKLVNVEELSETQSENVEKPGPGDWGQEDWVDFATPDNENSQQGSPAVTPQVTSGNHEKVINSLQEKVESEQAARVELEIQLRESQASLSLKETELLELNKELETLRAKDKQIDALSEELDALRQKCEQAEAHAETLKAELEEAAIVVKTSISDAESPVVALQAEVDEFKQFLKCKNDEIIDLSQQLSEQSFLLQKMQETVLEKDQLIASLKEGLKAEQERSQKLEAEIPQKQEDEKDNSAKLQQLQRKFQAALVSRKEALKENHALKEELNNAEKSRSELLAKITNIEASLVNLSAEKEKLIEEVDRTLLENQSLGASCESLKLAMDGLLNEKETFKRQADSAREDAEQASRRWEEKLQSMKEEYETLLKSYENVSDEAERVRKVLEAARQERQESAAKARAHEAAKLEAEKVAEEAQKEIDTLKEKMRKFAKTKHQKIMELEEENERLREQVERKGTKEQDTGLEQELEKVQNELEVLKANFDSLEAERNSLEQETEKLKQQLAQEMDKKDSGILDIGSSVDVKEHVGAQHVSPVLNENKEDLALVSSSKESNVLEQEEETKIERNENKSLETYKQLKEKEAALEVLEGKIKELQAALDDERRTRNEQDSLLNAELSSLRQHLQESVEREEKLKEECSKRDTQLQGTQLRLEDSTGTRVDQETLLNAELSSLKQHLQETAEREQRLKEECSKKENQLQELRTSLEVEKDDLEERLMNQLAQVNGSIAGYQQEAADSRDRLADLQRELEKVQREQAELEAMLAGERDRAARLEEDKRQAQRERAEAEAEAGKQRELEQKLKSAQRVKEGSQSRARQLEELLREKQLEVRQMQKDCIQYQERISVLDREAKALLLGKDEVSNELEAARQEMAKIKEERSKFESELSTYKEKLDIAQGEVSQALAEKMASEQLLLRREAELKSEAERTLDEVRYRLGAELKQMELRLEQAYRDREREEEATLVAKNIADAAEKYAQETQARLDESLARLAAFSRSMSSLQDDRDRVLDEAKQWENRFHSALQGKEAELREAESKAKELSEQLQKETAHKEQLQSTLERLQKAEEQCQLELSEAEKKHNKSLTAVEKEREELQQKLTQTENSLAQAQAQLTSLEVEAEGLRHRAKALEDAVDKLQSDANQARAEIKEREAEERRLCLILEQLETDLRSSKTLTDTLQAELADKQKREVELLGEKEHAVTQAVEEARKDADSRAENAERQLEERRAVMRDLEEKLGKSEEDARQSKARLDTFTKAMGSLQDDRDRVLSQYKQLEERHLQVMMEKDSLIQEAATENNGLKEELRALLAQRDDLHAENAKLDAQLHGYRDELNQVLSMKDFQHKKLLSVQLERISALEKEREEFQAKIEVLEKEASVKRGPAVEQEILRQSGKVEAVLHDAPGAELEKLREQLQAARKKISTLEETLESEREGYAAHSKELKELRWEGGILRTETETAEERVAELARDLLEMEQKFLAEKEAADQLQAQNKAFGQAMASLQDSHDAAISEVKELRLRMEESPRSGNSSAPPSSSTGEVWSLKNALSALQNDRERMLEQLQMQRSELDTLGSGELAKLTKLLEEERKKTGETEKRLTMLLQERETQLEKDQQELEMLKLERSDIQAQAESLRKQTLAALSERDQQIRQLGAMLEQAQSSEPKLLQVQAHRQGRLAEDSAPGGPLGHSEDYKAECVVLQKRLDEEMELRLSVQEQLSAAQDRLKRHSQDEWLSGTRDVHSETAVLIEPAEGAVTRSRSGGPGLLRTLRGAFCSRQRTPLLCNFTKCSSSSFYHLFLFSSSFFTPLLFHNMWKSVVGHNVNVKVASEGDDWETDPDFENDVSEQEQRWGSKTIEGSGRKEHISVADLRQKVSKEHELVKKKEHEEGPKASYGYGGKFGVEKDRMDKDAVGHSYVAQVAQHSSQTDASKGFGGKFGVQKDHVDQSALGYEYKGEVDQHASQKDHSKGFGGKFGVQKERVDKAALGYDYKGETEKHESQKDYAKGFGGRYGVQSDRMDKSAAAFNDMESPTTSYEKTQPLEASSSGAGSLKSRFENMAKTAEEENRKRAEEERVRRQAREKREKEEAQKREKVTSREYEEEEQRPTVIPEPVKSSQDFRPLPEIPRDSPEPEPEPVPQVDDDDEPEYDEPPSLPPRSDELLEEDDSAPPPLPHRDIDEVEYEELGSAQYTEEDDPAPPPPLPHRDINEGEYEELGSAQYTVVENDYEDINTGRKSARALYDYQGEADDEISFVPDDIITNIEMVDEGWWKGSCQGRTGLFPASFVELL</sequence>
<organism evidence="6 7">
    <name type="scientific">Hemibagrus wyckioides</name>
    <dbReference type="NCBI Taxonomy" id="337641"/>
    <lineage>
        <taxon>Eukaryota</taxon>
        <taxon>Metazoa</taxon>
        <taxon>Chordata</taxon>
        <taxon>Craniata</taxon>
        <taxon>Vertebrata</taxon>
        <taxon>Euteleostomi</taxon>
        <taxon>Actinopterygii</taxon>
        <taxon>Neopterygii</taxon>
        <taxon>Teleostei</taxon>
        <taxon>Ostariophysi</taxon>
        <taxon>Siluriformes</taxon>
        <taxon>Bagridae</taxon>
        <taxon>Hemibagrus</taxon>
    </lineage>
</organism>
<dbReference type="GO" id="GO:0005793">
    <property type="term" value="C:endoplasmic reticulum-Golgi intermediate compartment"/>
    <property type="evidence" value="ECO:0007669"/>
    <property type="project" value="TreeGrafter"/>
</dbReference>
<keyword evidence="7" id="KW-1185">Reference proteome</keyword>
<feature type="coiled-coil region" evidence="3">
    <location>
        <begin position="217"/>
        <end position="425"/>
    </location>
</feature>
<evidence type="ECO:0000256" key="3">
    <source>
        <dbReference type="SAM" id="Coils"/>
    </source>
</evidence>
<feature type="domain" description="SH3" evidence="5">
    <location>
        <begin position="3451"/>
        <end position="3508"/>
    </location>
</feature>
<keyword evidence="1 2" id="KW-0728">SH3 domain</keyword>
<feature type="coiled-coil region" evidence="3">
    <location>
        <begin position="763"/>
        <end position="952"/>
    </location>
</feature>
<feature type="region of interest" description="Disordered" evidence="4">
    <location>
        <begin position="2432"/>
        <end position="2452"/>
    </location>
</feature>
<gene>
    <name evidence="6" type="ORF">KOW79_016481</name>
</gene>
<feature type="region of interest" description="Disordered" evidence="4">
    <location>
        <begin position="2004"/>
        <end position="2044"/>
    </location>
</feature>
<dbReference type="EMBL" id="JAHKSW010000019">
    <property type="protein sequence ID" value="KAG7320628.1"/>
    <property type="molecule type" value="Genomic_DNA"/>
</dbReference>
<feature type="region of interest" description="Disordered" evidence="4">
    <location>
        <begin position="629"/>
        <end position="663"/>
    </location>
</feature>
<feature type="coiled-coil region" evidence="3">
    <location>
        <begin position="1438"/>
        <end position="1741"/>
    </location>
</feature>
<dbReference type="GO" id="GO:0005801">
    <property type="term" value="C:cis-Golgi network"/>
    <property type="evidence" value="ECO:0007669"/>
    <property type="project" value="TreeGrafter"/>
</dbReference>
<dbReference type="InterPro" id="IPR026202">
    <property type="entry name" value="GOLGB1"/>
</dbReference>
<feature type="compositionally biased region" description="Polar residues" evidence="4">
    <location>
        <begin position="1"/>
        <end position="14"/>
    </location>
</feature>
<feature type="compositionally biased region" description="Basic and acidic residues" evidence="4">
    <location>
        <begin position="1862"/>
        <end position="1874"/>
    </location>
</feature>
<dbReference type="InterPro" id="IPR035716">
    <property type="entry name" value="Cortactin_SH3"/>
</dbReference>
<dbReference type="OrthoDB" id="9904168at2759"/>
<dbReference type="InterPro" id="IPR001452">
    <property type="entry name" value="SH3_domain"/>
</dbReference>
<feature type="region of interest" description="Disordered" evidence="4">
    <location>
        <begin position="3246"/>
        <end position="3427"/>
    </location>
</feature>
<feature type="coiled-coil region" evidence="3">
    <location>
        <begin position="493"/>
        <end position="527"/>
    </location>
</feature>
<evidence type="ECO:0000313" key="7">
    <source>
        <dbReference type="Proteomes" id="UP000824219"/>
    </source>
</evidence>
<protein>
    <recommendedName>
        <fullName evidence="5">SH3 domain-containing protein</fullName>
    </recommendedName>
</protein>
<dbReference type="PROSITE" id="PS51090">
    <property type="entry name" value="CORTACTIN"/>
    <property type="match status" value="4"/>
</dbReference>
<dbReference type="CDD" id="cd11959">
    <property type="entry name" value="SH3_Cortactin"/>
    <property type="match status" value="1"/>
</dbReference>
<proteinExistence type="predicted"/>
<feature type="region of interest" description="Disordered" evidence="4">
    <location>
        <begin position="1"/>
        <end position="49"/>
    </location>
</feature>
<feature type="coiled-coil region" evidence="3">
    <location>
        <begin position="996"/>
        <end position="1227"/>
    </location>
</feature>
<evidence type="ECO:0000256" key="1">
    <source>
        <dbReference type="ARBA" id="ARBA00022443"/>
    </source>
</evidence>
<feature type="region of interest" description="Disordered" evidence="4">
    <location>
        <begin position="1862"/>
        <end position="1887"/>
    </location>
</feature>
<feature type="region of interest" description="Disordered" evidence="4">
    <location>
        <begin position="1778"/>
        <end position="1799"/>
    </location>
</feature>
<dbReference type="GO" id="GO:0016020">
    <property type="term" value="C:membrane"/>
    <property type="evidence" value="ECO:0007669"/>
    <property type="project" value="TreeGrafter"/>
</dbReference>
<feature type="coiled-coil region" evidence="3">
    <location>
        <begin position="557"/>
        <end position="584"/>
    </location>
</feature>
<dbReference type="SUPFAM" id="SSF50044">
    <property type="entry name" value="SH3-domain"/>
    <property type="match status" value="1"/>
</dbReference>
<dbReference type="SMART" id="SM00326">
    <property type="entry name" value="SH3"/>
    <property type="match status" value="1"/>
</dbReference>
<name>A0A9D3SIG2_9TELE</name>
<feature type="compositionally biased region" description="Low complexity" evidence="4">
    <location>
        <begin position="2748"/>
        <end position="2759"/>
    </location>
</feature>
<feature type="compositionally biased region" description="Polar residues" evidence="4">
    <location>
        <begin position="1267"/>
        <end position="1285"/>
    </location>
</feature>
<keyword evidence="3" id="KW-0175">Coiled coil</keyword>
<comment type="caution">
    <text evidence="6">The sequence shown here is derived from an EMBL/GenBank/DDBJ whole genome shotgun (WGS) entry which is preliminary data.</text>
</comment>
<feature type="compositionally biased region" description="Polar residues" evidence="4">
    <location>
        <begin position="3248"/>
        <end position="3267"/>
    </location>
</feature>
<dbReference type="InterPro" id="IPR003134">
    <property type="entry name" value="Hs1_Cortactin"/>
</dbReference>
<accession>A0A9D3SIG2</accession>
<evidence type="ECO:0000259" key="5">
    <source>
        <dbReference type="PROSITE" id="PS50002"/>
    </source>
</evidence>
<feature type="region of interest" description="Disordered" evidence="4">
    <location>
        <begin position="1238"/>
        <end position="1285"/>
    </location>
</feature>
<feature type="compositionally biased region" description="Basic and acidic residues" evidence="4">
    <location>
        <begin position="3272"/>
        <end position="3317"/>
    </location>
</feature>
<dbReference type="PANTHER" id="PTHR18887:SF2">
    <property type="entry name" value="GOLGIN SUBFAMILY B MEMBER 1"/>
    <property type="match status" value="1"/>
</dbReference>
<dbReference type="Pfam" id="PF00018">
    <property type="entry name" value="SH3_1"/>
    <property type="match status" value="1"/>
</dbReference>
<feature type="region of interest" description="Disordered" evidence="4">
    <location>
        <begin position="2890"/>
        <end position="2911"/>
    </location>
</feature>
<dbReference type="InterPro" id="IPR036028">
    <property type="entry name" value="SH3-like_dom_sf"/>
</dbReference>
<feature type="region of interest" description="Disordered" evidence="4">
    <location>
        <begin position="2742"/>
        <end position="2763"/>
    </location>
</feature>
<feature type="compositionally biased region" description="Polar residues" evidence="4">
    <location>
        <begin position="1778"/>
        <end position="1787"/>
    </location>
</feature>
<evidence type="ECO:0000256" key="2">
    <source>
        <dbReference type="PROSITE-ProRule" id="PRU00192"/>
    </source>
</evidence>
<dbReference type="Gene3D" id="2.30.30.40">
    <property type="entry name" value="SH3 Domains"/>
    <property type="match status" value="1"/>
</dbReference>
<feature type="compositionally biased region" description="Polar residues" evidence="4">
    <location>
        <begin position="122"/>
        <end position="135"/>
    </location>
</feature>
<reference evidence="6 7" key="1">
    <citation type="submission" date="2021-06" db="EMBL/GenBank/DDBJ databases">
        <title>Chromosome-level genome assembly of the red-tail catfish (Hemibagrus wyckioides).</title>
        <authorList>
            <person name="Shao F."/>
        </authorList>
    </citation>
    <scope>NUCLEOTIDE SEQUENCE [LARGE SCALE GENOMIC DNA]</scope>
    <source>
        <strain evidence="6">EC202008001</strain>
        <tissue evidence="6">Blood</tissue>
    </source>
</reference>
<evidence type="ECO:0000256" key="4">
    <source>
        <dbReference type="SAM" id="MobiDB-lite"/>
    </source>
</evidence>
<dbReference type="Pfam" id="PF02218">
    <property type="entry name" value="HS1_rep"/>
    <property type="match status" value="4"/>
</dbReference>
<evidence type="ECO:0000313" key="6">
    <source>
        <dbReference type="EMBL" id="KAG7320628.1"/>
    </source>
</evidence>